<dbReference type="PANTHER" id="PTHR31257">
    <property type="entry name" value="RICIN B-LIKE LECTIN EULS3"/>
    <property type="match status" value="1"/>
</dbReference>
<evidence type="ECO:0000313" key="3">
    <source>
        <dbReference type="Proteomes" id="UP000008810"/>
    </source>
</evidence>
<accession>A0A2K2DT96</accession>
<dbReference type="PANTHER" id="PTHR31257:SF13">
    <property type="entry name" value="OS03G0325900 PROTEIN"/>
    <property type="match status" value="1"/>
</dbReference>
<evidence type="ECO:0008006" key="4">
    <source>
        <dbReference type="Google" id="ProtNLM"/>
    </source>
</evidence>
<name>A0A2K2DT96_BRADI</name>
<dbReference type="AlphaFoldDB" id="A0A2K2DT96"/>
<dbReference type="InParanoid" id="A0A2K2DT96"/>
<gene>
    <name evidence="1" type="ORF">BRADI_1g63671v3</name>
</gene>
<dbReference type="EnsemblPlants" id="PNT77492">
    <property type="protein sequence ID" value="PNT77492"/>
    <property type="gene ID" value="BRADI_1g63671v3"/>
</dbReference>
<dbReference type="InterPro" id="IPR035992">
    <property type="entry name" value="Ricin_B-like_lectins"/>
</dbReference>
<dbReference type="STRING" id="15368.A0A2K2DT96"/>
<protein>
    <recommendedName>
        <fullName evidence="4">Ricin B lectin domain-containing protein</fullName>
    </recommendedName>
</protein>
<evidence type="ECO:0000313" key="2">
    <source>
        <dbReference type="EnsemblPlants" id="PNT77492"/>
    </source>
</evidence>
<reference evidence="1 2" key="1">
    <citation type="journal article" date="2010" name="Nature">
        <title>Genome sequencing and analysis of the model grass Brachypodium distachyon.</title>
        <authorList>
            <consortium name="International Brachypodium Initiative"/>
        </authorList>
    </citation>
    <scope>NUCLEOTIDE SEQUENCE [LARGE SCALE GENOMIC DNA]</scope>
    <source>
        <strain evidence="1 2">Bd21</strain>
    </source>
</reference>
<evidence type="ECO:0000313" key="1">
    <source>
        <dbReference type="EMBL" id="PNT77492.1"/>
    </source>
</evidence>
<reference evidence="2" key="3">
    <citation type="submission" date="2018-08" db="UniProtKB">
        <authorList>
            <consortium name="EnsemblPlants"/>
        </authorList>
    </citation>
    <scope>IDENTIFICATION</scope>
    <source>
        <strain evidence="2">cv. Bd21</strain>
    </source>
</reference>
<reference evidence="1" key="2">
    <citation type="submission" date="2017-06" db="EMBL/GenBank/DDBJ databases">
        <title>WGS assembly of Brachypodium distachyon.</title>
        <authorList>
            <consortium name="The International Brachypodium Initiative"/>
            <person name="Lucas S."/>
            <person name="Harmon-Smith M."/>
            <person name="Lail K."/>
            <person name="Tice H."/>
            <person name="Grimwood J."/>
            <person name="Bruce D."/>
            <person name="Barry K."/>
            <person name="Shu S."/>
            <person name="Lindquist E."/>
            <person name="Wang M."/>
            <person name="Pitluck S."/>
            <person name="Vogel J.P."/>
            <person name="Garvin D.F."/>
            <person name="Mockler T.C."/>
            <person name="Schmutz J."/>
            <person name="Rokhsar D."/>
            <person name="Bevan M.W."/>
        </authorList>
    </citation>
    <scope>NUCLEOTIDE SEQUENCE</scope>
    <source>
        <strain evidence="1">Bd21</strain>
    </source>
</reference>
<proteinExistence type="predicted"/>
<dbReference type="Gene3D" id="2.80.10.50">
    <property type="match status" value="1"/>
</dbReference>
<organism evidence="1">
    <name type="scientific">Brachypodium distachyon</name>
    <name type="common">Purple false brome</name>
    <name type="synonym">Trachynia distachya</name>
    <dbReference type="NCBI Taxonomy" id="15368"/>
    <lineage>
        <taxon>Eukaryota</taxon>
        <taxon>Viridiplantae</taxon>
        <taxon>Streptophyta</taxon>
        <taxon>Embryophyta</taxon>
        <taxon>Tracheophyta</taxon>
        <taxon>Spermatophyta</taxon>
        <taxon>Magnoliopsida</taxon>
        <taxon>Liliopsida</taxon>
        <taxon>Poales</taxon>
        <taxon>Poaceae</taxon>
        <taxon>BOP clade</taxon>
        <taxon>Pooideae</taxon>
        <taxon>Stipodae</taxon>
        <taxon>Brachypodieae</taxon>
        <taxon>Brachypodium</taxon>
    </lineage>
</organism>
<dbReference type="SUPFAM" id="SSF50370">
    <property type="entry name" value="Ricin B-like lectins"/>
    <property type="match status" value="2"/>
</dbReference>
<dbReference type="InterPro" id="IPR040249">
    <property type="entry name" value="Ricin_B-like_lectin_EULS3-like"/>
</dbReference>
<dbReference type="OrthoDB" id="7769065at2759"/>
<dbReference type="EMBL" id="CM000880">
    <property type="protein sequence ID" value="PNT77492.1"/>
    <property type="molecule type" value="Genomic_DNA"/>
</dbReference>
<sequence>MAYTLRIRCRASDDHSLAIVDGEVILTNADPNDDRQLWYKDVRYAEGLKDEAGSPAFALVNKATGDALKHSFGYNLPVRAIKFDPGYLDESVLWAESEDLADGFRRIRMVNNTDYIFDAEKAIPRYGGVRDGTRLILYRWNGGKNQLWEIAPTAERAQHVRIVCQCNQDLSLAVRDGTAVLARTDHEEETQCWIQSFRNTGRVTDQEGHRPFALVNRATGEALRRPRATSRYGRFLQLAMHQICVFEHTCIDRVYVRRFKSSATARTRSTWRFCGRGATTLEKGSITSGASATSVLYWMRQRAGLNPEGRMTARLSSYSRPTLA</sequence>
<keyword evidence="3" id="KW-1185">Reference proteome</keyword>
<dbReference type="Proteomes" id="UP000008810">
    <property type="component" value="Chromosome 1"/>
</dbReference>
<dbReference type="Gramene" id="PNT77492">
    <property type="protein sequence ID" value="PNT77492"/>
    <property type="gene ID" value="BRADI_1g63671v3"/>
</dbReference>
<dbReference type="CDD" id="cd23431">
    <property type="entry name" value="beta-trefoil_Ricin_AtEULS3-like"/>
    <property type="match status" value="1"/>
</dbReference>